<sequence>MAPADESTGVSLNPTFVLGQNQTAIGADGAAYNLRLRDLMTLNGYNLPGAASNALIRVEEGTGPTGNGIAVGQSAVFTSAGAVLGAPASAANVLTDTSGKFGAAKNSAPVDTAAHTVSLPLNVLGVPALQPLRPYKWEMQSGFAYKYAPSEGNRISAYSVYTWPASTDAPILQTRPVNMNWDFITGEK</sequence>
<name>A0ABW1ZT91_9DEIO</name>
<accession>A0ABW1ZT91</accession>
<dbReference type="Proteomes" id="UP001596317">
    <property type="component" value="Unassembled WGS sequence"/>
</dbReference>
<comment type="caution">
    <text evidence="1">The sequence shown here is derived from an EMBL/GenBank/DDBJ whole genome shotgun (WGS) entry which is preliminary data.</text>
</comment>
<dbReference type="EMBL" id="JBHSWB010000003">
    <property type="protein sequence ID" value="MFC6663582.1"/>
    <property type="molecule type" value="Genomic_DNA"/>
</dbReference>
<dbReference type="RefSeq" id="WP_380059263.1">
    <property type="nucleotide sequence ID" value="NZ_JBHSWB010000003.1"/>
</dbReference>
<evidence type="ECO:0000313" key="1">
    <source>
        <dbReference type="EMBL" id="MFC6663582.1"/>
    </source>
</evidence>
<keyword evidence="2" id="KW-1185">Reference proteome</keyword>
<gene>
    <name evidence="1" type="ORF">ACFP90_26555</name>
</gene>
<protein>
    <submittedName>
        <fullName evidence="1">Uncharacterized protein</fullName>
    </submittedName>
</protein>
<reference evidence="2" key="1">
    <citation type="journal article" date="2019" name="Int. J. Syst. Evol. Microbiol.">
        <title>The Global Catalogue of Microorganisms (GCM) 10K type strain sequencing project: providing services to taxonomists for standard genome sequencing and annotation.</title>
        <authorList>
            <consortium name="The Broad Institute Genomics Platform"/>
            <consortium name="The Broad Institute Genome Sequencing Center for Infectious Disease"/>
            <person name="Wu L."/>
            <person name="Ma J."/>
        </authorList>
    </citation>
    <scope>NUCLEOTIDE SEQUENCE [LARGE SCALE GENOMIC DNA]</scope>
    <source>
        <strain evidence="2">CCUG 63830</strain>
    </source>
</reference>
<proteinExistence type="predicted"/>
<evidence type="ECO:0000313" key="2">
    <source>
        <dbReference type="Proteomes" id="UP001596317"/>
    </source>
</evidence>
<organism evidence="1 2">
    <name type="scientific">Deinococcus multiflagellatus</name>
    <dbReference type="NCBI Taxonomy" id="1656887"/>
    <lineage>
        <taxon>Bacteria</taxon>
        <taxon>Thermotogati</taxon>
        <taxon>Deinococcota</taxon>
        <taxon>Deinococci</taxon>
        <taxon>Deinococcales</taxon>
        <taxon>Deinococcaceae</taxon>
        <taxon>Deinococcus</taxon>
    </lineage>
</organism>